<gene>
    <name evidence="2" type="ORF">KB893_011255</name>
    <name evidence="1" type="ORF">KB893_02670</name>
</gene>
<evidence type="ECO:0000313" key="1">
    <source>
        <dbReference type="EMBL" id="MBR0561429.1"/>
    </source>
</evidence>
<comment type="caution">
    <text evidence="1">The sequence shown here is derived from an EMBL/GenBank/DDBJ whole genome shotgun (WGS) entry which is preliminary data.</text>
</comment>
<evidence type="ECO:0000313" key="3">
    <source>
        <dbReference type="Proteomes" id="UP000675747"/>
    </source>
</evidence>
<keyword evidence="3" id="KW-1185">Reference proteome</keyword>
<dbReference type="EMBL" id="JAGQFT020000006">
    <property type="protein sequence ID" value="MBS7457706.1"/>
    <property type="molecule type" value="Genomic_DNA"/>
</dbReference>
<proteinExistence type="predicted"/>
<dbReference type="SUPFAM" id="SSF56235">
    <property type="entry name" value="N-terminal nucleophile aminohydrolases (Ntn hydrolases)"/>
    <property type="match status" value="1"/>
</dbReference>
<organism evidence="1">
    <name type="scientific">Coralloluteibacterium stylophorae</name>
    <dbReference type="NCBI Taxonomy" id="1776034"/>
    <lineage>
        <taxon>Bacteria</taxon>
        <taxon>Pseudomonadati</taxon>
        <taxon>Pseudomonadota</taxon>
        <taxon>Gammaproteobacteria</taxon>
        <taxon>Lysobacterales</taxon>
        <taxon>Lysobacteraceae</taxon>
        <taxon>Coralloluteibacterium</taxon>
    </lineage>
</organism>
<dbReference type="EMBL" id="JAGQFT010000010">
    <property type="protein sequence ID" value="MBR0561429.1"/>
    <property type="molecule type" value="Genomic_DNA"/>
</dbReference>
<accession>A0A8J8AX92</accession>
<dbReference type="Proteomes" id="UP000675747">
    <property type="component" value="Unassembled WGS sequence"/>
</dbReference>
<dbReference type="AlphaFoldDB" id="A0A8J8AX92"/>
<sequence>MTTAAYDGHEIAADSQITSGDRRSSRSKLIRNGDLVAAGAGDFLSIDEVISWLRGEGPKPSSGDAEILAGSRATGQVFRYLLTSEGLFRYDVTGQLFSIGSGGDYALGAMSAGTSAREAVRIACKHDLYSSGPVRACKLS</sequence>
<protein>
    <submittedName>
        <fullName evidence="1">Uncharacterized protein</fullName>
    </submittedName>
</protein>
<reference evidence="2 3" key="1">
    <citation type="journal article" date="2021" name="Microbiol. Resour. Announc.">
        <title>Draft Genome Sequence of Coralloluteibacterium stylophorae LMG 29479T.</title>
        <authorList>
            <person name="Karlyshev A.V."/>
            <person name="Kudryashova E.B."/>
            <person name="Ariskina E.V."/>
            <person name="Conroy A.P."/>
            <person name="Abidueva E.Y."/>
        </authorList>
    </citation>
    <scope>NUCLEOTIDE SEQUENCE [LARGE SCALE GENOMIC DNA]</scope>
    <source>
        <strain evidence="2 3">LMG 29479</strain>
    </source>
</reference>
<evidence type="ECO:0000313" key="2">
    <source>
        <dbReference type="EMBL" id="MBS7457706.1"/>
    </source>
</evidence>
<reference evidence="1" key="2">
    <citation type="submission" date="2021-04" db="EMBL/GenBank/DDBJ databases">
        <authorList>
            <person name="Karlyshev A.V."/>
        </authorList>
    </citation>
    <scope>NUCLEOTIDE SEQUENCE</scope>
    <source>
        <strain evidence="1">LMG 29479</strain>
    </source>
</reference>
<dbReference type="InterPro" id="IPR029055">
    <property type="entry name" value="Ntn_hydrolases_N"/>
</dbReference>
<dbReference type="Gene3D" id="3.60.20.10">
    <property type="entry name" value="Glutamine Phosphoribosylpyrophosphate, subunit 1, domain 1"/>
    <property type="match status" value="1"/>
</dbReference>
<dbReference type="RefSeq" id="WP_211925398.1">
    <property type="nucleotide sequence ID" value="NZ_JAGQFT020000006.1"/>
</dbReference>
<name>A0A8J8AX92_9GAMM</name>